<keyword evidence="5 6" id="KW-0472">Membrane</keyword>
<feature type="transmembrane region" description="Helical" evidence="6">
    <location>
        <begin position="397"/>
        <end position="416"/>
    </location>
</feature>
<evidence type="ECO:0000259" key="7">
    <source>
        <dbReference type="PROSITE" id="PS50850"/>
    </source>
</evidence>
<feature type="transmembrane region" description="Helical" evidence="6">
    <location>
        <begin position="73"/>
        <end position="92"/>
    </location>
</feature>
<keyword evidence="3 6" id="KW-0812">Transmembrane</keyword>
<organism evidence="8 9">
    <name type="scientific">Chimaeribacter arupi</name>
    <dbReference type="NCBI Taxonomy" id="2060066"/>
    <lineage>
        <taxon>Bacteria</taxon>
        <taxon>Pseudomonadati</taxon>
        <taxon>Pseudomonadota</taxon>
        <taxon>Gammaproteobacteria</taxon>
        <taxon>Enterobacterales</taxon>
        <taxon>Yersiniaceae</taxon>
        <taxon>Chimaeribacter</taxon>
    </lineage>
</organism>
<feature type="transmembrane region" description="Helical" evidence="6">
    <location>
        <begin position="193"/>
        <end position="216"/>
    </location>
</feature>
<evidence type="ECO:0000256" key="2">
    <source>
        <dbReference type="ARBA" id="ARBA00022448"/>
    </source>
</evidence>
<dbReference type="AlphaFoldDB" id="A0A2N5ENN1"/>
<sequence>MPYRIRVAVLYLLGFFVDLINMFSTGVAFPAIGRALHASLAELAWVSNGYILGLTVVLPLSAWLMQRVDARRIMLLSLALFLLATLAAGTAARIETLIGWRIVQGLGGGLLIPVGQTLAYRLYPRHERARLSAAIMLVGLLAPALSPALGGLIADQFSWRGIFFASLPPALLALILAACWLRPTPPPAERTPLDWHGLLTFSAAVALLLLGLTGLAEHSMRWQPWVLVAAGALLLMNGIHHSRRHPHPLLAPVLLHDPLLRMAMLMYQAIPGLFMGVNLLAMLFLQAQLLMTAAQAGAMMVPWALASFVAILTTGKLFNTLGPRPLLVAGCLAQGAGMLLLAQIAGTGQETWLLAAFTLMGLGGSLCSSTAQSSAFLTIPDSRLAAASALWNINRQLSFCLGVTLVSMLFGVLQQHMDLLRASHGCFYLVAASTLLPLAGVLRLDNRGIVQRIALSKES</sequence>
<dbReference type="PRINTS" id="PR01036">
    <property type="entry name" value="TCRTETB"/>
</dbReference>
<name>A0A2N5ENN1_9GAMM</name>
<evidence type="ECO:0000313" key="8">
    <source>
        <dbReference type="EMBL" id="PLR50277.1"/>
    </source>
</evidence>
<keyword evidence="4 6" id="KW-1133">Transmembrane helix</keyword>
<evidence type="ECO:0000313" key="9">
    <source>
        <dbReference type="Proteomes" id="UP000234626"/>
    </source>
</evidence>
<dbReference type="InterPro" id="IPR036259">
    <property type="entry name" value="MFS_trans_sf"/>
</dbReference>
<reference evidence="8 9" key="1">
    <citation type="submission" date="2017-12" db="EMBL/GenBank/DDBJ databases">
        <title>Characterization of six clinical isolates of Enterochimera gen. nov., a novel genus of the Yersiniaciae family and the three species Enterochimera arupensis sp. nov., Enterochimera coloradensis sp. nov, and Enterochimera californica sp. nov.</title>
        <authorList>
            <person name="Rossi A."/>
            <person name="Fisher M."/>
        </authorList>
    </citation>
    <scope>NUCLEOTIDE SEQUENCE [LARGE SCALE GENOMIC DNA]</scope>
    <source>
        <strain evidence="8 9">2016Iso1</strain>
    </source>
</reference>
<feature type="transmembrane region" description="Helical" evidence="6">
    <location>
        <begin position="265"/>
        <end position="287"/>
    </location>
</feature>
<accession>A0A2N5ENN1</accession>
<feature type="transmembrane region" description="Helical" evidence="6">
    <location>
        <begin position="293"/>
        <end position="314"/>
    </location>
</feature>
<dbReference type="PANTHER" id="PTHR42718">
    <property type="entry name" value="MAJOR FACILITATOR SUPERFAMILY MULTIDRUG TRANSPORTER MFSC"/>
    <property type="match status" value="1"/>
</dbReference>
<keyword evidence="2" id="KW-0813">Transport</keyword>
<dbReference type="Gene3D" id="1.20.1250.20">
    <property type="entry name" value="MFS general substrate transporter like domains"/>
    <property type="match status" value="1"/>
</dbReference>
<feature type="transmembrane region" description="Helical" evidence="6">
    <location>
        <begin position="159"/>
        <end position="181"/>
    </location>
</feature>
<dbReference type="Proteomes" id="UP000234626">
    <property type="component" value="Unassembled WGS sequence"/>
</dbReference>
<comment type="subcellular location">
    <subcellularLocation>
        <location evidence="1">Membrane</location>
        <topology evidence="1">Multi-pass membrane protein</topology>
    </subcellularLocation>
</comment>
<feature type="transmembrane region" description="Helical" evidence="6">
    <location>
        <begin position="352"/>
        <end position="377"/>
    </location>
</feature>
<feature type="transmembrane region" description="Helical" evidence="6">
    <location>
        <begin position="422"/>
        <end position="442"/>
    </location>
</feature>
<protein>
    <submittedName>
        <fullName evidence="8">MFS transporter</fullName>
    </submittedName>
</protein>
<feature type="transmembrane region" description="Helical" evidence="6">
    <location>
        <begin position="98"/>
        <end position="119"/>
    </location>
</feature>
<gene>
    <name evidence="8" type="ORF">CYR34_10305</name>
</gene>
<evidence type="ECO:0000256" key="1">
    <source>
        <dbReference type="ARBA" id="ARBA00004141"/>
    </source>
</evidence>
<dbReference type="GO" id="GO:0022857">
    <property type="term" value="F:transmembrane transporter activity"/>
    <property type="evidence" value="ECO:0007669"/>
    <property type="project" value="InterPro"/>
</dbReference>
<dbReference type="SUPFAM" id="SSF103473">
    <property type="entry name" value="MFS general substrate transporter"/>
    <property type="match status" value="1"/>
</dbReference>
<dbReference type="InterPro" id="IPR020846">
    <property type="entry name" value="MFS_dom"/>
</dbReference>
<dbReference type="OrthoDB" id="9812221at2"/>
<evidence type="ECO:0000256" key="6">
    <source>
        <dbReference type="SAM" id="Phobius"/>
    </source>
</evidence>
<evidence type="ECO:0000256" key="3">
    <source>
        <dbReference type="ARBA" id="ARBA00022692"/>
    </source>
</evidence>
<feature type="transmembrane region" description="Helical" evidence="6">
    <location>
        <begin position="45"/>
        <end position="64"/>
    </location>
</feature>
<feature type="domain" description="Major facilitator superfamily (MFS) profile" evidence="7">
    <location>
        <begin position="7"/>
        <end position="449"/>
    </location>
</feature>
<feature type="transmembrane region" description="Helical" evidence="6">
    <location>
        <begin position="326"/>
        <end position="346"/>
    </location>
</feature>
<dbReference type="Gene3D" id="1.20.1720.10">
    <property type="entry name" value="Multidrug resistance protein D"/>
    <property type="match status" value="1"/>
</dbReference>
<keyword evidence="9" id="KW-1185">Reference proteome</keyword>
<feature type="transmembrane region" description="Helical" evidence="6">
    <location>
        <begin position="131"/>
        <end position="153"/>
    </location>
</feature>
<dbReference type="PROSITE" id="PS50850">
    <property type="entry name" value="MFS"/>
    <property type="match status" value="1"/>
</dbReference>
<dbReference type="EMBL" id="PJZK01000008">
    <property type="protein sequence ID" value="PLR50277.1"/>
    <property type="molecule type" value="Genomic_DNA"/>
</dbReference>
<proteinExistence type="predicted"/>
<dbReference type="Pfam" id="PF07690">
    <property type="entry name" value="MFS_1"/>
    <property type="match status" value="1"/>
</dbReference>
<feature type="transmembrane region" description="Helical" evidence="6">
    <location>
        <begin position="222"/>
        <end position="239"/>
    </location>
</feature>
<dbReference type="PANTHER" id="PTHR42718:SF9">
    <property type="entry name" value="MAJOR FACILITATOR SUPERFAMILY MULTIDRUG TRANSPORTER MFSC"/>
    <property type="match status" value="1"/>
</dbReference>
<comment type="caution">
    <text evidence="8">The sequence shown here is derived from an EMBL/GenBank/DDBJ whole genome shotgun (WGS) entry which is preliminary data.</text>
</comment>
<dbReference type="GO" id="GO:0016020">
    <property type="term" value="C:membrane"/>
    <property type="evidence" value="ECO:0007669"/>
    <property type="project" value="UniProtKB-SubCell"/>
</dbReference>
<dbReference type="RefSeq" id="WP_101834772.1">
    <property type="nucleotide sequence ID" value="NZ_PJZK01000008.1"/>
</dbReference>
<evidence type="ECO:0000256" key="4">
    <source>
        <dbReference type="ARBA" id="ARBA00022989"/>
    </source>
</evidence>
<evidence type="ECO:0000256" key="5">
    <source>
        <dbReference type="ARBA" id="ARBA00023136"/>
    </source>
</evidence>
<dbReference type="InterPro" id="IPR011701">
    <property type="entry name" value="MFS"/>
</dbReference>